<feature type="transmembrane region" description="Helical" evidence="6">
    <location>
        <begin position="62"/>
        <end position="86"/>
    </location>
</feature>
<dbReference type="PANTHER" id="PTHR26451:SF854">
    <property type="entry name" value="ODORANT RECEPTOR-RELATED"/>
    <property type="match status" value="1"/>
</dbReference>
<evidence type="ECO:0000256" key="1">
    <source>
        <dbReference type="ARBA" id="ARBA00004370"/>
    </source>
</evidence>
<dbReference type="InterPro" id="IPR052921">
    <property type="entry name" value="GPCR1_Superfamily_Member"/>
</dbReference>
<dbReference type="Pfam" id="PF00001">
    <property type="entry name" value="7tm_1"/>
    <property type="match status" value="1"/>
</dbReference>
<accession>A0AAW0N0F3</accession>
<dbReference type="Gene3D" id="1.20.1070.10">
    <property type="entry name" value="Rhodopsin 7-helix transmembrane proteins"/>
    <property type="match status" value="1"/>
</dbReference>
<dbReference type="PROSITE" id="PS50262">
    <property type="entry name" value="G_PROTEIN_RECEP_F1_2"/>
    <property type="match status" value="1"/>
</dbReference>
<gene>
    <name evidence="8" type="ORF">WMY93_029513</name>
</gene>
<keyword evidence="3 6" id="KW-1133">Transmembrane helix</keyword>
<evidence type="ECO:0000256" key="4">
    <source>
        <dbReference type="ARBA" id="ARBA00023136"/>
    </source>
</evidence>
<dbReference type="SUPFAM" id="SSF81321">
    <property type="entry name" value="Family A G protein-coupled receptor-like"/>
    <property type="match status" value="1"/>
</dbReference>
<comment type="subcellular location">
    <subcellularLocation>
        <location evidence="1">Membrane</location>
    </subcellularLocation>
</comment>
<dbReference type="PRINTS" id="PR00237">
    <property type="entry name" value="GPCRRHODOPSN"/>
</dbReference>
<dbReference type="InterPro" id="IPR000276">
    <property type="entry name" value="GPCR_Rhodpsn"/>
</dbReference>
<keyword evidence="5" id="KW-0675">Receptor</keyword>
<evidence type="ECO:0000313" key="8">
    <source>
        <dbReference type="EMBL" id="KAK7883339.1"/>
    </source>
</evidence>
<keyword evidence="5" id="KW-0297">G-protein coupled receptor</keyword>
<sequence>MSDNTTLGNILTLEGLGLNSSSSQYSAFIICVVMYTMILTFNSMVLLTIVASKSLHKPMFILLCNLPISDIIGASAFFPHLAFSIVTKNRLILYNTCMFQAFLIHFYGTANLLILSAMAYDRYVAICSPLRYSAIMTPRTLINTVITLSAHRIKSASPFMRRSMGVSVVVFPPFFDPIIYGLNTRELKNAFLMLLKRKELKHF</sequence>
<dbReference type="GO" id="GO:0004984">
    <property type="term" value="F:olfactory receptor activity"/>
    <property type="evidence" value="ECO:0007669"/>
    <property type="project" value="TreeGrafter"/>
</dbReference>
<evidence type="ECO:0000256" key="2">
    <source>
        <dbReference type="ARBA" id="ARBA00022692"/>
    </source>
</evidence>
<dbReference type="PROSITE" id="PS00237">
    <property type="entry name" value="G_PROTEIN_RECEP_F1_1"/>
    <property type="match status" value="1"/>
</dbReference>
<proteinExistence type="inferred from homology"/>
<keyword evidence="4 6" id="KW-0472">Membrane</keyword>
<feature type="transmembrane region" description="Helical" evidence="6">
    <location>
        <begin position="92"/>
        <end position="114"/>
    </location>
</feature>
<keyword evidence="5" id="KW-0807">Transducer</keyword>
<keyword evidence="2 5" id="KW-0812">Transmembrane</keyword>
<feature type="transmembrane region" description="Helical" evidence="6">
    <location>
        <begin position="25"/>
        <end position="50"/>
    </location>
</feature>
<evidence type="ECO:0000259" key="7">
    <source>
        <dbReference type="PROSITE" id="PS50262"/>
    </source>
</evidence>
<dbReference type="EMBL" id="JBBPFD010000021">
    <property type="protein sequence ID" value="KAK7883339.1"/>
    <property type="molecule type" value="Genomic_DNA"/>
</dbReference>
<evidence type="ECO:0000313" key="9">
    <source>
        <dbReference type="Proteomes" id="UP001460270"/>
    </source>
</evidence>
<evidence type="ECO:0000256" key="6">
    <source>
        <dbReference type="SAM" id="Phobius"/>
    </source>
</evidence>
<comment type="caution">
    <text evidence="8">The sequence shown here is derived from an EMBL/GenBank/DDBJ whole genome shotgun (WGS) entry which is preliminary data.</text>
</comment>
<comment type="similarity">
    <text evidence="5">Belongs to the G-protein coupled receptor 1 family.</text>
</comment>
<dbReference type="AlphaFoldDB" id="A0AAW0N0F3"/>
<evidence type="ECO:0000256" key="3">
    <source>
        <dbReference type="ARBA" id="ARBA00022989"/>
    </source>
</evidence>
<feature type="domain" description="G-protein coupled receptors family 1 profile" evidence="7">
    <location>
        <begin position="41"/>
        <end position="139"/>
    </location>
</feature>
<dbReference type="GO" id="GO:0016020">
    <property type="term" value="C:membrane"/>
    <property type="evidence" value="ECO:0007669"/>
    <property type="project" value="UniProtKB-SubCell"/>
</dbReference>
<evidence type="ECO:0000256" key="5">
    <source>
        <dbReference type="RuleBase" id="RU000688"/>
    </source>
</evidence>
<keyword evidence="9" id="KW-1185">Reference proteome</keyword>
<dbReference type="GO" id="GO:0004930">
    <property type="term" value="F:G protein-coupled receptor activity"/>
    <property type="evidence" value="ECO:0007669"/>
    <property type="project" value="UniProtKB-KW"/>
</dbReference>
<protein>
    <recommendedName>
        <fullName evidence="7">G-protein coupled receptors family 1 profile domain-containing protein</fullName>
    </recommendedName>
</protein>
<reference evidence="9" key="1">
    <citation type="submission" date="2024-04" db="EMBL/GenBank/DDBJ databases">
        <title>Salinicola lusitanus LLJ914,a marine bacterium isolated from the Okinawa Trough.</title>
        <authorList>
            <person name="Li J."/>
        </authorList>
    </citation>
    <scope>NUCLEOTIDE SEQUENCE [LARGE SCALE GENOMIC DNA]</scope>
</reference>
<dbReference type="Proteomes" id="UP001460270">
    <property type="component" value="Unassembled WGS sequence"/>
</dbReference>
<dbReference type="PANTHER" id="PTHR26451">
    <property type="entry name" value="G_PROTEIN_RECEP_F1_2 DOMAIN-CONTAINING PROTEIN"/>
    <property type="match status" value="1"/>
</dbReference>
<dbReference type="GO" id="GO:0005549">
    <property type="term" value="F:odorant binding"/>
    <property type="evidence" value="ECO:0007669"/>
    <property type="project" value="TreeGrafter"/>
</dbReference>
<dbReference type="InterPro" id="IPR017452">
    <property type="entry name" value="GPCR_Rhodpsn_7TM"/>
</dbReference>
<name>A0AAW0N0F3_9GOBI</name>
<organism evidence="8 9">
    <name type="scientific">Mugilogobius chulae</name>
    <name type="common">yellowstripe goby</name>
    <dbReference type="NCBI Taxonomy" id="88201"/>
    <lineage>
        <taxon>Eukaryota</taxon>
        <taxon>Metazoa</taxon>
        <taxon>Chordata</taxon>
        <taxon>Craniata</taxon>
        <taxon>Vertebrata</taxon>
        <taxon>Euteleostomi</taxon>
        <taxon>Actinopterygii</taxon>
        <taxon>Neopterygii</taxon>
        <taxon>Teleostei</taxon>
        <taxon>Neoteleostei</taxon>
        <taxon>Acanthomorphata</taxon>
        <taxon>Gobiaria</taxon>
        <taxon>Gobiiformes</taxon>
        <taxon>Gobioidei</taxon>
        <taxon>Gobiidae</taxon>
        <taxon>Gobionellinae</taxon>
        <taxon>Mugilogobius</taxon>
    </lineage>
</organism>